<sequence length="166" mass="17738">MAPTASTRDRPCSRAAALVHDPQVLLLDEPSSGLDPLAVDTMSAVLRERAEQGAPVLFSSHQLDLVERLCDRIGIVRSGSMVARGSVEELRARGGEGLYIEIDGAPRDWAQALRGIDSFRSQGRGTLVRVTTAATRASSYGTSLLWADCASSGDNRPRSPSCSVRT</sequence>
<gene>
    <name evidence="7" type="ORF">NGB36_26160</name>
</gene>
<evidence type="ECO:0000256" key="2">
    <source>
        <dbReference type="ARBA" id="ARBA00005417"/>
    </source>
</evidence>
<evidence type="ECO:0000256" key="3">
    <source>
        <dbReference type="ARBA" id="ARBA00022448"/>
    </source>
</evidence>
<evidence type="ECO:0000313" key="7">
    <source>
        <dbReference type="EMBL" id="MCQ4083976.1"/>
    </source>
</evidence>
<keyword evidence="4" id="KW-0547">Nucleotide-binding</keyword>
<dbReference type="Gene3D" id="3.40.50.300">
    <property type="entry name" value="P-loop containing nucleotide triphosphate hydrolases"/>
    <property type="match status" value="1"/>
</dbReference>
<dbReference type="Proteomes" id="UP001057702">
    <property type="component" value="Unassembled WGS sequence"/>
</dbReference>
<keyword evidence="6" id="KW-0046">Antibiotic resistance</keyword>
<evidence type="ECO:0000256" key="4">
    <source>
        <dbReference type="ARBA" id="ARBA00022741"/>
    </source>
</evidence>
<evidence type="ECO:0000256" key="1">
    <source>
        <dbReference type="ARBA" id="ARBA00004202"/>
    </source>
</evidence>
<protein>
    <recommendedName>
        <fullName evidence="9">ATPase AAA-type core domain-containing protein</fullName>
    </recommendedName>
</protein>
<evidence type="ECO:0000256" key="5">
    <source>
        <dbReference type="ARBA" id="ARBA00022840"/>
    </source>
</evidence>
<keyword evidence="5" id="KW-0067">ATP-binding</keyword>
<dbReference type="InterPro" id="IPR050763">
    <property type="entry name" value="ABC_transporter_ATP-binding"/>
</dbReference>
<comment type="subcellular location">
    <subcellularLocation>
        <location evidence="1">Cell membrane</location>
        <topology evidence="1">Peripheral membrane protein</topology>
    </subcellularLocation>
</comment>
<comment type="caution">
    <text evidence="7">The sequence shown here is derived from an EMBL/GenBank/DDBJ whole genome shotgun (WGS) entry which is preliminary data.</text>
</comment>
<keyword evidence="3" id="KW-0813">Transport</keyword>
<dbReference type="PANTHER" id="PTHR42711">
    <property type="entry name" value="ABC TRANSPORTER ATP-BINDING PROTEIN"/>
    <property type="match status" value="1"/>
</dbReference>
<evidence type="ECO:0000256" key="6">
    <source>
        <dbReference type="ARBA" id="ARBA00023251"/>
    </source>
</evidence>
<dbReference type="InterPro" id="IPR027417">
    <property type="entry name" value="P-loop_NTPase"/>
</dbReference>
<dbReference type="SUPFAM" id="SSF52540">
    <property type="entry name" value="P-loop containing nucleoside triphosphate hydrolases"/>
    <property type="match status" value="1"/>
</dbReference>
<keyword evidence="8" id="KW-1185">Reference proteome</keyword>
<evidence type="ECO:0008006" key="9">
    <source>
        <dbReference type="Google" id="ProtNLM"/>
    </source>
</evidence>
<name>A0ABT1Q232_9ACTN</name>
<evidence type="ECO:0000313" key="8">
    <source>
        <dbReference type="Proteomes" id="UP001057702"/>
    </source>
</evidence>
<accession>A0ABT1Q232</accession>
<reference evidence="7" key="1">
    <citation type="submission" date="2022-06" db="EMBL/GenBank/DDBJ databases">
        <title>Draft genome sequence of Streptomyces sp. RB6PN25 isolated from peat swamp forest in Thailand.</title>
        <authorList>
            <person name="Duangmal K."/>
            <person name="Klaysubun C."/>
        </authorList>
    </citation>
    <scope>NUCLEOTIDE SEQUENCE</scope>
    <source>
        <strain evidence="7">RB6PN25</strain>
    </source>
</reference>
<dbReference type="RefSeq" id="WP_255923011.1">
    <property type="nucleotide sequence ID" value="NZ_JANFNG010000028.1"/>
</dbReference>
<proteinExistence type="inferred from homology"/>
<dbReference type="PANTHER" id="PTHR42711:SF5">
    <property type="entry name" value="ABC TRANSPORTER ATP-BINDING PROTEIN NATA"/>
    <property type="match status" value="1"/>
</dbReference>
<comment type="similarity">
    <text evidence="2">Belongs to the ABC transporter superfamily.</text>
</comment>
<organism evidence="7 8">
    <name type="scientific">Streptomyces humicola</name>
    <dbReference type="NCBI Taxonomy" id="2953240"/>
    <lineage>
        <taxon>Bacteria</taxon>
        <taxon>Bacillati</taxon>
        <taxon>Actinomycetota</taxon>
        <taxon>Actinomycetes</taxon>
        <taxon>Kitasatosporales</taxon>
        <taxon>Streptomycetaceae</taxon>
        <taxon>Streptomyces</taxon>
    </lineage>
</organism>
<dbReference type="EMBL" id="JANFNG010000028">
    <property type="protein sequence ID" value="MCQ4083976.1"/>
    <property type="molecule type" value="Genomic_DNA"/>
</dbReference>